<name>A0AAE3RBQ1_9BACT</name>
<evidence type="ECO:0000313" key="1">
    <source>
        <dbReference type="EMBL" id="MDJ1505315.1"/>
    </source>
</evidence>
<organism evidence="1 2">
    <name type="scientific">Xanthocytophaga agilis</name>
    <dbReference type="NCBI Taxonomy" id="3048010"/>
    <lineage>
        <taxon>Bacteria</taxon>
        <taxon>Pseudomonadati</taxon>
        <taxon>Bacteroidota</taxon>
        <taxon>Cytophagia</taxon>
        <taxon>Cytophagales</taxon>
        <taxon>Rhodocytophagaceae</taxon>
        <taxon>Xanthocytophaga</taxon>
    </lineage>
</organism>
<dbReference type="AlphaFoldDB" id="A0AAE3RBQ1"/>
<dbReference type="EMBL" id="JASJOU010000015">
    <property type="protein sequence ID" value="MDJ1505315.1"/>
    <property type="molecule type" value="Genomic_DNA"/>
</dbReference>
<keyword evidence="2" id="KW-1185">Reference proteome</keyword>
<comment type="caution">
    <text evidence="1">The sequence shown here is derived from an EMBL/GenBank/DDBJ whole genome shotgun (WGS) entry which is preliminary data.</text>
</comment>
<accession>A0AAE3RBQ1</accession>
<protein>
    <submittedName>
        <fullName evidence="1">Uncharacterized protein</fullName>
    </submittedName>
</protein>
<reference evidence="1" key="1">
    <citation type="submission" date="2023-05" db="EMBL/GenBank/DDBJ databases">
        <authorList>
            <person name="Zhang X."/>
        </authorList>
    </citation>
    <scope>NUCLEOTIDE SEQUENCE</scope>
    <source>
        <strain evidence="1">BD1B2-1</strain>
    </source>
</reference>
<dbReference type="Proteomes" id="UP001232063">
    <property type="component" value="Unassembled WGS sequence"/>
</dbReference>
<evidence type="ECO:0000313" key="2">
    <source>
        <dbReference type="Proteomes" id="UP001232063"/>
    </source>
</evidence>
<proteinExistence type="predicted"/>
<gene>
    <name evidence="1" type="ORF">QNI22_31960</name>
</gene>
<sequence>MTDRLIGKRPIWVHAQNRMLAITQELIQQLQTPARHDYRHIEFYCDVIGTYGDASDADALVTFFLEKPFAYNRESVLVPIATLGDASMAKRIADVCLDSLQLKAEVATEVLQCLGAMQYEPAKPVLMHYITNSDLHWEVQQACLGLMYFKELTPYKETIEQEISKCMGKNLFSEFVPMLACRTDNSSLKDALYQLGNTTASTDCNAGLILGIALYEDKSLFKRILWDYHWEAASTGTGTIQWTLTAMRLLSVSFSELFADLLVLMENTCEGTHNWKPFQLFLDLLEAHVMLSYPTIWNYQPHKKAESCVSIWQSVFEPESSSLSDLARKYISYDKELQSRYLDRVQHLREKVSLKKQTEEWERWAVLTKLK</sequence>